<dbReference type="CDD" id="cd09859">
    <property type="entry name" value="PIN_53EXO"/>
    <property type="match status" value="1"/>
</dbReference>
<evidence type="ECO:0000259" key="19">
    <source>
        <dbReference type="SMART" id="SM00475"/>
    </source>
</evidence>
<dbReference type="SMART" id="SM00474">
    <property type="entry name" value="35EXOc"/>
    <property type="match status" value="1"/>
</dbReference>
<evidence type="ECO:0000259" key="18">
    <source>
        <dbReference type="SMART" id="SM00474"/>
    </source>
</evidence>
<dbReference type="Pfam" id="PF00476">
    <property type="entry name" value="DNA_pol_A"/>
    <property type="match status" value="1"/>
</dbReference>
<dbReference type="InterPro" id="IPR001098">
    <property type="entry name" value="DNA-dir_DNA_pol_A_palm_dom"/>
</dbReference>
<keyword evidence="11 16" id="KW-0239">DNA-directed DNA polymerase</keyword>
<dbReference type="NCBIfam" id="NF004397">
    <property type="entry name" value="PRK05755.1"/>
    <property type="match status" value="1"/>
</dbReference>
<dbReference type="CDD" id="cd06139">
    <property type="entry name" value="DNA_polA_I_Ecoli_like_exo"/>
    <property type="match status" value="1"/>
</dbReference>
<keyword evidence="10 16" id="KW-0269">Exonuclease</keyword>
<dbReference type="InterPro" id="IPR002298">
    <property type="entry name" value="DNA_polymerase_A"/>
</dbReference>
<dbReference type="InterPro" id="IPR019760">
    <property type="entry name" value="DNA-dir_DNA_pol_A_CS"/>
</dbReference>
<evidence type="ECO:0000256" key="8">
    <source>
        <dbReference type="ARBA" id="ARBA00022763"/>
    </source>
</evidence>
<keyword evidence="6 16" id="KW-0235">DNA replication</keyword>
<dbReference type="FunFam" id="1.10.150.20:FF:000002">
    <property type="entry name" value="DNA polymerase I"/>
    <property type="match status" value="1"/>
</dbReference>
<evidence type="ECO:0000256" key="13">
    <source>
        <dbReference type="ARBA" id="ARBA00023204"/>
    </source>
</evidence>
<evidence type="ECO:0000256" key="12">
    <source>
        <dbReference type="ARBA" id="ARBA00023125"/>
    </source>
</evidence>
<dbReference type="FunFam" id="1.10.150.20:FF:000003">
    <property type="entry name" value="DNA polymerase I"/>
    <property type="match status" value="1"/>
</dbReference>
<evidence type="ECO:0000313" key="21">
    <source>
        <dbReference type="EMBL" id="AEC02550.1"/>
    </source>
</evidence>
<dbReference type="GO" id="GO:0006261">
    <property type="term" value="P:DNA-templated DNA replication"/>
    <property type="evidence" value="ECO:0007669"/>
    <property type="project" value="UniProtKB-UniRule"/>
</dbReference>
<dbReference type="SUPFAM" id="SSF53098">
    <property type="entry name" value="Ribonuclease H-like"/>
    <property type="match status" value="1"/>
</dbReference>
<dbReference type="InterPro" id="IPR020046">
    <property type="entry name" value="5-3_exonucl_a-hlix_arch_N"/>
</dbReference>
<feature type="domain" description="DNA-directed DNA polymerase family A palm" evidence="20">
    <location>
        <begin position="704"/>
        <end position="910"/>
    </location>
</feature>
<dbReference type="PANTHER" id="PTHR10133:SF27">
    <property type="entry name" value="DNA POLYMERASE NU"/>
    <property type="match status" value="1"/>
</dbReference>
<proteinExistence type="inferred from homology"/>
<sequence>MTENRQQDFLFDDIENDKDIETDGTESNGEDVTKKNLPPVDGHPRKLFIIDGFGIIYRSYFAFISRPLKDYEGNNVSALFGFISTLLMILREWKPDYLVIAMDEKGPTFRHELYPEYKATRDDAPEDLHAQVPRIMEVLDALGVPHIGKVGMEADDIIATLCANATAQGIESVMVTGDKDLLQLVDDMTKALRPPRKGESSYRLFGVKEVEDEFGIRADQIIDYLAILGDSSDNVPGIKGLGEKGAIKLLTEYGSFEVLYDHLDEMSPSVRKKLEDGREMGVLSKKLVKLRDDLFTVDSFDSPRFTVSSVDYEKAIPLLEKARAGSLVTQLRKMAENGDGHSDSPAVPTAGKGGYRAETDAAGVDALFIQALKEKGQVAFDVETTDIDVMKAVPVGFSLSWKAGEAWYVPLVAGGKTVSNEKAMKAVVKKHLENPALGVIGQNLKYDYKVMARWGVRIANPVFDTMVAAWLLDSASGIYNMDKLADKYLGYVTITYDQVVPKGALFSDVPLDKAVQYAAEDADVTWRLYETFAPMLAERKMTSLMDDLEMPLLRVLADMELEGVRLDVDRLIMFGEEIDGRVEKITREIYELCGHEFNINSPKQLQTVLFGERGLPVGRKTASGPSTAVETLEKLVGLDPVPALILDYRGLVKLKNTYIDALPEQVDVNTGRVHTTFIQTGTATGRLASRNPNLQNIPIRNDDGRRIRSAFVPERGYVFLSADYAQIELVVLAHVTGDEGLREAFLAGQDVHRHTASLIFNVKPEDVTPDQRRIAKTINFGVMYGMSTFRLSNELAISHSQAAEFIDSYFKRYHGVKTFVDETRKKAEETGFVSTMFGHERHVPEIRSSNRMEKSGAERVVVNTIIQGTAADIMKLAMLRISRSLKDSGINARLLLQVHDELIFEVASGQEEKLSVLVKDAMEKAVKLSVPLRSSVETGASWGDMH</sequence>
<keyword evidence="13 16" id="KW-0234">DNA repair</keyword>
<gene>
    <name evidence="16" type="primary">polA</name>
    <name evidence="21" type="ordered locus">Spico_1344</name>
</gene>
<keyword evidence="5 16" id="KW-0548">Nucleotidyltransferase</keyword>
<dbReference type="HOGENOM" id="CLU_004675_0_0_12"/>
<dbReference type="OrthoDB" id="9806424at2"/>
<dbReference type="InterPro" id="IPR036397">
    <property type="entry name" value="RNaseH_sf"/>
</dbReference>
<dbReference type="CDD" id="cd09898">
    <property type="entry name" value="H3TH_53EXO"/>
    <property type="match status" value="1"/>
</dbReference>
<dbReference type="eggNOG" id="COG0749">
    <property type="taxonomic scope" value="Bacteria"/>
</dbReference>
<dbReference type="SMART" id="SM00279">
    <property type="entry name" value="HhH2"/>
    <property type="match status" value="1"/>
</dbReference>
<dbReference type="InterPro" id="IPR036279">
    <property type="entry name" value="5-3_exonuclease_C_sf"/>
</dbReference>
<accession>F4GHG1</accession>
<dbReference type="GO" id="GO:0003887">
    <property type="term" value="F:DNA-directed DNA polymerase activity"/>
    <property type="evidence" value="ECO:0007669"/>
    <property type="project" value="UniProtKB-UniRule"/>
</dbReference>
<dbReference type="InterPro" id="IPR012337">
    <property type="entry name" value="RNaseH-like_sf"/>
</dbReference>
<dbReference type="InterPro" id="IPR018320">
    <property type="entry name" value="DNA_polymerase_1"/>
</dbReference>
<dbReference type="STRING" id="760011.Spico_1344"/>
<reference evidence="22" key="1">
    <citation type="submission" date="2011-04" db="EMBL/GenBank/DDBJ databases">
        <title>The complete genome of Spirochaeta coccoides DSM 17374.</title>
        <authorList>
            <person name="Lucas S."/>
            <person name="Copeland A."/>
            <person name="Lapidus A."/>
            <person name="Bruce D."/>
            <person name="Goodwin L."/>
            <person name="Pitluck S."/>
            <person name="Peters L."/>
            <person name="Kyrpides N."/>
            <person name="Mavromatis K."/>
            <person name="Pagani I."/>
            <person name="Ivanova N."/>
            <person name="Ovchinnikova G."/>
            <person name="Lu M."/>
            <person name="Detter J.C."/>
            <person name="Tapia R."/>
            <person name="Han C."/>
            <person name="Land M."/>
            <person name="Hauser L."/>
            <person name="Markowitz V."/>
            <person name="Cheng J.-F."/>
            <person name="Hugenholtz P."/>
            <person name="Woyke T."/>
            <person name="Wu D."/>
            <person name="Spring S."/>
            <person name="Schroeder M."/>
            <person name="Brambilla E."/>
            <person name="Klenk H.-P."/>
            <person name="Eisen J.A."/>
        </authorList>
    </citation>
    <scope>NUCLEOTIDE SEQUENCE [LARGE SCALE GENOMIC DNA]</scope>
    <source>
        <strain evidence="22">ATCC BAA-1237 / DSM 17374 / SPN1</strain>
    </source>
</reference>
<evidence type="ECO:0000256" key="5">
    <source>
        <dbReference type="ARBA" id="ARBA00022695"/>
    </source>
</evidence>
<dbReference type="SUPFAM" id="SSF56672">
    <property type="entry name" value="DNA/RNA polymerases"/>
    <property type="match status" value="1"/>
</dbReference>
<comment type="function">
    <text evidence="16">In addition to polymerase activity, this DNA polymerase exhibits 3'-5' and 5'-3' exonuclease activity.</text>
</comment>
<reference evidence="21 22" key="2">
    <citation type="journal article" date="2012" name="Stand. Genomic Sci.">
        <title>Complete genome sequence of the termite hindgut bacterium Spirochaeta coccoides type strain (SPN1(T)), reclassification in the genus Sphaerochaeta as Sphaerochaeta coccoides comb. nov. and emendations of the family Spirochaetaceae and the genus Sphaerochaeta.</title>
        <authorList>
            <person name="Abt B."/>
            <person name="Han C."/>
            <person name="Scheuner C."/>
            <person name="Lu M."/>
            <person name="Lapidus A."/>
            <person name="Nolan M."/>
            <person name="Lucas S."/>
            <person name="Hammon N."/>
            <person name="Deshpande S."/>
            <person name="Cheng J.F."/>
            <person name="Tapia R."/>
            <person name="Goodwin L.A."/>
            <person name="Pitluck S."/>
            <person name="Liolios K."/>
            <person name="Pagani I."/>
            <person name="Ivanova N."/>
            <person name="Mavromatis K."/>
            <person name="Mikhailova N."/>
            <person name="Huntemann M."/>
            <person name="Pati A."/>
            <person name="Chen A."/>
            <person name="Palaniappan K."/>
            <person name="Land M."/>
            <person name="Hauser L."/>
            <person name="Brambilla E.M."/>
            <person name="Rohde M."/>
            <person name="Spring S."/>
            <person name="Gronow S."/>
            <person name="Goker M."/>
            <person name="Woyke T."/>
            <person name="Bristow J."/>
            <person name="Eisen J.A."/>
            <person name="Markowitz V."/>
            <person name="Hugenholtz P."/>
            <person name="Kyrpides N.C."/>
            <person name="Klenk H.P."/>
            <person name="Detter J.C."/>
        </authorList>
    </citation>
    <scope>NUCLEOTIDE SEQUENCE [LARGE SCALE GENOMIC DNA]</scope>
    <source>
        <strain evidence="22">ATCC BAA-1237 / DSM 17374 / SPN1</strain>
    </source>
</reference>
<dbReference type="Gene3D" id="3.40.50.1010">
    <property type="entry name" value="5'-nuclease"/>
    <property type="match status" value="1"/>
</dbReference>
<keyword evidence="12 16" id="KW-0238">DNA-binding</keyword>
<feature type="region of interest" description="Disordered" evidence="17">
    <location>
        <begin position="335"/>
        <end position="354"/>
    </location>
</feature>
<evidence type="ECO:0000256" key="15">
    <source>
        <dbReference type="NCBIfam" id="TIGR00593"/>
    </source>
</evidence>
<dbReference type="EC" id="2.7.7.7" evidence="2 15"/>
<dbReference type="InterPro" id="IPR029060">
    <property type="entry name" value="PIN-like_dom_sf"/>
</dbReference>
<evidence type="ECO:0000256" key="1">
    <source>
        <dbReference type="ARBA" id="ARBA00007705"/>
    </source>
</evidence>
<evidence type="ECO:0000256" key="2">
    <source>
        <dbReference type="ARBA" id="ARBA00012417"/>
    </source>
</evidence>
<dbReference type="GO" id="GO:0008409">
    <property type="term" value="F:5'-3' exonuclease activity"/>
    <property type="evidence" value="ECO:0007669"/>
    <property type="project" value="UniProtKB-UniRule"/>
</dbReference>
<dbReference type="EMBL" id="CP002659">
    <property type="protein sequence ID" value="AEC02550.1"/>
    <property type="molecule type" value="Genomic_DNA"/>
</dbReference>
<organism evidence="21 22">
    <name type="scientific">Parasphaerochaeta coccoides (strain ATCC BAA-1237 / DSM 17374 / SPN1)</name>
    <name type="common">Sphaerochaeta coccoides</name>
    <dbReference type="NCBI Taxonomy" id="760011"/>
    <lineage>
        <taxon>Bacteria</taxon>
        <taxon>Pseudomonadati</taxon>
        <taxon>Spirochaetota</taxon>
        <taxon>Spirochaetia</taxon>
        <taxon>Spirochaetales</taxon>
        <taxon>Sphaerochaetaceae</taxon>
        <taxon>Parasphaerochaeta</taxon>
    </lineage>
</organism>
<dbReference type="NCBIfam" id="TIGR00593">
    <property type="entry name" value="pola"/>
    <property type="match status" value="1"/>
</dbReference>
<dbReference type="Gene3D" id="3.30.420.10">
    <property type="entry name" value="Ribonuclease H-like superfamily/Ribonuclease H"/>
    <property type="match status" value="1"/>
</dbReference>
<dbReference type="KEGG" id="scc:Spico_1344"/>
<evidence type="ECO:0000256" key="10">
    <source>
        <dbReference type="ARBA" id="ARBA00022839"/>
    </source>
</evidence>
<dbReference type="Gene3D" id="1.20.1060.10">
    <property type="entry name" value="Taq DNA Polymerase, Chain T, domain 4"/>
    <property type="match status" value="1"/>
</dbReference>
<evidence type="ECO:0000313" key="22">
    <source>
        <dbReference type="Proteomes" id="UP000007939"/>
    </source>
</evidence>
<dbReference type="InterPro" id="IPR002421">
    <property type="entry name" value="5-3_exonuclease"/>
</dbReference>
<feature type="domain" description="3'-5' exonuclease" evidence="18">
    <location>
        <begin position="355"/>
        <end position="537"/>
    </location>
</feature>
<dbReference type="RefSeq" id="WP_013739945.1">
    <property type="nucleotide sequence ID" value="NC_015436.1"/>
</dbReference>
<comment type="similarity">
    <text evidence="1 16">Belongs to the DNA polymerase type-A family.</text>
</comment>
<keyword evidence="9 16" id="KW-0378">Hydrolase</keyword>
<evidence type="ECO:0000256" key="4">
    <source>
        <dbReference type="ARBA" id="ARBA00022679"/>
    </source>
</evidence>
<dbReference type="Pfam" id="PF01612">
    <property type="entry name" value="DNA_pol_A_exo1"/>
    <property type="match status" value="1"/>
</dbReference>
<feature type="domain" description="5'-3' exonuclease" evidence="19">
    <location>
        <begin position="45"/>
        <end position="306"/>
    </location>
</feature>
<name>F4GHG1_PARC1</name>
<keyword evidence="8 16" id="KW-0227">DNA damage</keyword>
<dbReference type="InterPro" id="IPR002562">
    <property type="entry name" value="3'-5'_exonuclease_dom"/>
</dbReference>
<evidence type="ECO:0000256" key="14">
    <source>
        <dbReference type="ARBA" id="ARBA00049244"/>
    </source>
</evidence>
<dbReference type="Pfam" id="PF01367">
    <property type="entry name" value="5_3_exonuc"/>
    <property type="match status" value="1"/>
</dbReference>
<dbReference type="PRINTS" id="PR00868">
    <property type="entry name" value="DNAPOLI"/>
</dbReference>
<dbReference type="eggNOG" id="COG0258">
    <property type="taxonomic scope" value="Bacteria"/>
</dbReference>
<evidence type="ECO:0000256" key="9">
    <source>
        <dbReference type="ARBA" id="ARBA00022801"/>
    </source>
</evidence>
<dbReference type="InterPro" id="IPR008918">
    <property type="entry name" value="HhH2"/>
</dbReference>
<dbReference type="InterPro" id="IPR043502">
    <property type="entry name" value="DNA/RNA_pol_sf"/>
</dbReference>
<dbReference type="SMART" id="SM00482">
    <property type="entry name" value="POLAc"/>
    <property type="match status" value="1"/>
</dbReference>
<dbReference type="SUPFAM" id="SSF47807">
    <property type="entry name" value="5' to 3' exonuclease, C-terminal subdomain"/>
    <property type="match status" value="1"/>
</dbReference>
<evidence type="ECO:0000256" key="17">
    <source>
        <dbReference type="SAM" id="MobiDB-lite"/>
    </source>
</evidence>
<dbReference type="CDD" id="cd08637">
    <property type="entry name" value="DNA_pol_A_pol_I_C"/>
    <property type="match status" value="1"/>
</dbReference>
<evidence type="ECO:0000259" key="20">
    <source>
        <dbReference type="SMART" id="SM00482"/>
    </source>
</evidence>
<keyword evidence="4 16" id="KW-0808">Transferase</keyword>
<dbReference type="Proteomes" id="UP000007939">
    <property type="component" value="Chromosome"/>
</dbReference>
<dbReference type="Gene3D" id="1.10.150.20">
    <property type="entry name" value="5' to 3' exonuclease, C-terminal subdomain"/>
    <property type="match status" value="2"/>
</dbReference>
<evidence type="ECO:0000256" key="11">
    <source>
        <dbReference type="ARBA" id="ARBA00022932"/>
    </source>
</evidence>
<dbReference type="Gene3D" id="3.30.70.370">
    <property type="match status" value="1"/>
</dbReference>
<dbReference type="PROSITE" id="PS00447">
    <property type="entry name" value="DNA_POLYMERASE_A"/>
    <property type="match status" value="1"/>
</dbReference>
<evidence type="ECO:0000256" key="3">
    <source>
        <dbReference type="ARBA" id="ARBA00020311"/>
    </source>
</evidence>
<dbReference type="GO" id="GO:0006302">
    <property type="term" value="P:double-strand break repair"/>
    <property type="evidence" value="ECO:0007669"/>
    <property type="project" value="TreeGrafter"/>
</dbReference>
<protein>
    <recommendedName>
        <fullName evidence="3 15">DNA polymerase I</fullName>
        <ecNumber evidence="2 15">2.7.7.7</ecNumber>
    </recommendedName>
</protein>
<dbReference type="PANTHER" id="PTHR10133">
    <property type="entry name" value="DNA POLYMERASE I"/>
    <property type="match status" value="1"/>
</dbReference>
<dbReference type="AlphaFoldDB" id="F4GHG1"/>
<dbReference type="Pfam" id="PF02739">
    <property type="entry name" value="5_3_exonuc_N"/>
    <property type="match status" value="1"/>
</dbReference>
<dbReference type="SUPFAM" id="SSF88723">
    <property type="entry name" value="PIN domain-like"/>
    <property type="match status" value="1"/>
</dbReference>
<dbReference type="FunFam" id="1.20.1060.10:FF:000001">
    <property type="entry name" value="DNA polymerase I"/>
    <property type="match status" value="1"/>
</dbReference>
<evidence type="ECO:0000256" key="7">
    <source>
        <dbReference type="ARBA" id="ARBA00022722"/>
    </source>
</evidence>
<evidence type="ECO:0000256" key="6">
    <source>
        <dbReference type="ARBA" id="ARBA00022705"/>
    </source>
</evidence>
<dbReference type="InterPro" id="IPR020045">
    <property type="entry name" value="DNA_polI_H3TH"/>
</dbReference>
<dbReference type="GO" id="GO:0008408">
    <property type="term" value="F:3'-5' exonuclease activity"/>
    <property type="evidence" value="ECO:0007669"/>
    <property type="project" value="UniProtKB-UniRule"/>
</dbReference>
<keyword evidence="22" id="KW-1185">Reference proteome</keyword>
<comment type="catalytic activity">
    <reaction evidence="14 16">
        <text>DNA(n) + a 2'-deoxyribonucleoside 5'-triphosphate = DNA(n+1) + diphosphate</text>
        <dbReference type="Rhea" id="RHEA:22508"/>
        <dbReference type="Rhea" id="RHEA-COMP:17339"/>
        <dbReference type="Rhea" id="RHEA-COMP:17340"/>
        <dbReference type="ChEBI" id="CHEBI:33019"/>
        <dbReference type="ChEBI" id="CHEBI:61560"/>
        <dbReference type="ChEBI" id="CHEBI:173112"/>
        <dbReference type="EC" id="2.7.7.7"/>
    </reaction>
</comment>
<keyword evidence="7" id="KW-0540">Nuclease</keyword>
<evidence type="ECO:0000256" key="16">
    <source>
        <dbReference type="RuleBase" id="RU004460"/>
    </source>
</evidence>
<dbReference type="SMART" id="SM00475">
    <property type="entry name" value="53EXOc"/>
    <property type="match status" value="1"/>
</dbReference>
<dbReference type="GO" id="GO:0003677">
    <property type="term" value="F:DNA binding"/>
    <property type="evidence" value="ECO:0007669"/>
    <property type="project" value="UniProtKB-UniRule"/>
</dbReference>